<dbReference type="STRING" id="1544413.Clow_00977"/>
<dbReference type="EMBL" id="LKEV01000002">
    <property type="protein sequence ID" value="KQB86769.1"/>
    <property type="molecule type" value="Genomic_DNA"/>
</dbReference>
<dbReference type="AlphaFoldDB" id="A0A0Q0UKF9"/>
<dbReference type="RefSeq" id="WP_055177023.1">
    <property type="nucleotide sequence ID" value="NZ_JAUSQY010000001.1"/>
</dbReference>
<gene>
    <name evidence="2" type="ORF">Clow_00977</name>
</gene>
<accession>A0A0Q0UKF9</accession>
<dbReference type="Proteomes" id="UP000050488">
    <property type="component" value="Unassembled WGS sequence"/>
</dbReference>
<feature type="domain" description="N-acetyltransferase" evidence="1">
    <location>
        <begin position="3"/>
        <end position="199"/>
    </location>
</feature>
<organism evidence="2 3">
    <name type="scientific">Corynebacterium lowii</name>
    <dbReference type="NCBI Taxonomy" id="1544413"/>
    <lineage>
        <taxon>Bacteria</taxon>
        <taxon>Bacillati</taxon>
        <taxon>Actinomycetota</taxon>
        <taxon>Actinomycetes</taxon>
        <taxon>Mycobacteriales</taxon>
        <taxon>Corynebacteriaceae</taxon>
        <taxon>Corynebacterium</taxon>
    </lineage>
</organism>
<dbReference type="GO" id="GO:0016747">
    <property type="term" value="F:acyltransferase activity, transferring groups other than amino-acyl groups"/>
    <property type="evidence" value="ECO:0007669"/>
    <property type="project" value="InterPro"/>
</dbReference>
<dbReference type="Gene3D" id="3.40.630.30">
    <property type="match status" value="1"/>
</dbReference>
<sequence>MSISIHALTAEDFSAAAPTLVDLYITAMKYPPRIRSTRIEAWKKDSTLPGFRAFCALNRGALAGLAYGFHGCPHTWWHEQVQRGLRSRQNSQQGAQYNRQQALLPNEGSNPLTLLENYFEVAEVHVAPPHQGQGVGRRLLSHLLHGLHEPLALLSTPEVPGEANKAFRLYRSFGFQDLLCSFYFPGDSRPFAVLGAPLPLPAQNNPLH</sequence>
<evidence type="ECO:0000313" key="2">
    <source>
        <dbReference type="EMBL" id="KQB86769.1"/>
    </source>
</evidence>
<dbReference type="PATRIC" id="fig|1544413.3.peg.981"/>
<proteinExistence type="predicted"/>
<keyword evidence="2" id="KW-0808">Transferase</keyword>
<evidence type="ECO:0000259" key="1">
    <source>
        <dbReference type="PROSITE" id="PS51186"/>
    </source>
</evidence>
<dbReference type="PROSITE" id="PS51186">
    <property type="entry name" value="GNAT"/>
    <property type="match status" value="1"/>
</dbReference>
<dbReference type="OrthoDB" id="3692150at2"/>
<dbReference type="SUPFAM" id="SSF55729">
    <property type="entry name" value="Acyl-CoA N-acyltransferases (Nat)"/>
    <property type="match status" value="1"/>
</dbReference>
<dbReference type="Pfam" id="PF13508">
    <property type="entry name" value="Acetyltransf_7"/>
    <property type="match status" value="1"/>
</dbReference>
<evidence type="ECO:0000313" key="3">
    <source>
        <dbReference type="Proteomes" id="UP000050488"/>
    </source>
</evidence>
<dbReference type="InterPro" id="IPR000182">
    <property type="entry name" value="GNAT_dom"/>
</dbReference>
<keyword evidence="3" id="KW-1185">Reference proteome</keyword>
<dbReference type="InterPro" id="IPR016181">
    <property type="entry name" value="Acyl_CoA_acyltransferase"/>
</dbReference>
<protein>
    <submittedName>
        <fullName evidence="2">Acetyltransferase (GNAT) family protein</fullName>
    </submittedName>
</protein>
<comment type="caution">
    <text evidence="2">The sequence shown here is derived from an EMBL/GenBank/DDBJ whole genome shotgun (WGS) entry which is preliminary data.</text>
</comment>
<name>A0A0Q0UKF9_9CORY</name>
<reference evidence="2 3" key="1">
    <citation type="submission" date="2015-10" db="EMBL/GenBank/DDBJ databases">
        <title>Corynebacteirum lowii and Corynebacterium oculi species nova, derived from human clinical disease and and emended description of Corynebacterium mastiditis.</title>
        <authorList>
            <person name="Bernard K."/>
            <person name="Pacheco A.L."/>
            <person name="Mcdougall C."/>
            <person name="Burtx T."/>
            <person name="Weibe D."/>
            <person name="Tyler S."/>
            <person name="Olson A.B."/>
            <person name="Cnockaert M."/>
            <person name="Eguchi H."/>
            <person name="Kuwahara T."/>
            <person name="Nakayama-Imaohji H."/>
            <person name="Boudewijins M."/>
            <person name="Van Hoecke F."/>
            <person name="Bernier A.-M."/>
            <person name="Vandamme P."/>
        </authorList>
    </citation>
    <scope>NUCLEOTIDE SEQUENCE [LARGE SCALE GENOMIC DNA]</scope>
    <source>
        <strain evidence="2 3">NML 130206</strain>
    </source>
</reference>